<dbReference type="AlphaFoldDB" id="A0AAV6ZPE6"/>
<evidence type="ECO:0000256" key="1">
    <source>
        <dbReference type="ARBA" id="ARBA00023125"/>
    </source>
</evidence>
<comment type="caution">
    <text evidence="3">The sequence shown here is derived from an EMBL/GenBank/DDBJ whole genome shotgun (WGS) entry which is preliminary data.</text>
</comment>
<evidence type="ECO:0000313" key="4">
    <source>
        <dbReference type="Proteomes" id="UP000824782"/>
    </source>
</evidence>
<feature type="compositionally biased region" description="Acidic residues" evidence="2">
    <location>
        <begin position="300"/>
        <end position="311"/>
    </location>
</feature>
<feature type="region of interest" description="Disordered" evidence="2">
    <location>
        <begin position="72"/>
        <end position="97"/>
    </location>
</feature>
<dbReference type="EMBL" id="WNYA01000012">
    <property type="protein sequence ID" value="KAG8551077.1"/>
    <property type="molecule type" value="Genomic_DNA"/>
</dbReference>
<accession>A0AAV6ZPE6</accession>
<dbReference type="Gene3D" id="1.10.150.130">
    <property type="match status" value="1"/>
</dbReference>
<keyword evidence="1" id="KW-0238">DNA-binding</keyword>
<dbReference type="InterPro" id="IPR010998">
    <property type="entry name" value="Integrase_recombinase_N"/>
</dbReference>
<keyword evidence="4" id="KW-1185">Reference proteome</keyword>
<dbReference type="Proteomes" id="UP000824782">
    <property type="component" value="Unassembled WGS sequence"/>
</dbReference>
<protein>
    <submittedName>
        <fullName evidence="3">Uncharacterized protein</fullName>
    </submittedName>
</protein>
<dbReference type="Gene3D" id="1.10.287.3160">
    <property type="match status" value="1"/>
</dbReference>
<name>A0AAV6ZPE6_ENGPU</name>
<dbReference type="GO" id="GO:0003677">
    <property type="term" value="F:DNA binding"/>
    <property type="evidence" value="ECO:0007669"/>
    <property type="project" value="UniProtKB-KW"/>
</dbReference>
<dbReference type="PANTHER" id="PTHR47306">
    <property type="entry name" value="SI:CH211-178J18.4-RELATED"/>
    <property type="match status" value="1"/>
</dbReference>
<proteinExistence type="predicted"/>
<evidence type="ECO:0000313" key="3">
    <source>
        <dbReference type="EMBL" id="KAG8551077.1"/>
    </source>
</evidence>
<organism evidence="3 4">
    <name type="scientific">Engystomops pustulosus</name>
    <name type="common">Tungara frog</name>
    <name type="synonym">Physalaemus pustulosus</name>
    <dbReference type="NCBI Taxonomy" id="76066"/>
    <lineage>
        <taxon>Eukaryota</taxon>
        <taxon>Metazoa</taxon>
        <taxon>Chordata</taxon>
        <taxon>Craniata</taxon>
        <taxon>Vertebrata</taxon>
        <taxon>Euteleostomi</taxon>
        <taxon>Amphibia</taxon>
        <taxon>Batrachia</taxon>
        <taxon>Anura</taxon>
        <taxon>Neobatrachia</taxon>
        <taxon>Hyloidea</taxon>
        <taxon>Leptodactylidae</taxon>
        <taxon>Leiuperinae</taxon>
        <taxon>Engystomops</taxon>
    </lineage>
</organism>
<evidence type="ECO:0000256" key="2">
    <source>
        <dbReference type="SAM" id="MobiDB-lite"/>
    </source>
</evidence>
<gene>
    <name evidence="3" type="ORF">GDO81_018440</name>
</gene>
<feature type="region of interest" description="Disordered" evidence="2">
    <location>
        <begin position="663"/>
        <end position="696"/>
    </location>
</feature>
<sequence>MCLEKLPTDYKKTVCKTCVDNLLREERASFVDEMRNFIRDYVRTSVTTSMSAFIPQEPPHKRQRIIESMSDSAFDSEGTKESVDMDPGPSNSASKMESRYLLATEDLEPLLRAMRDALKIEEVEETKTIQDELFGLHKVNNTLKELILEEWREPENRISISKEFKNRLSFDEAETKVWNSTPKVDIQVIKMTKKTDLPFEDAIQLKECAMLNLKSNIATTSMARTLFHWVTELESHIRDGTPREMLLSTFPTLRAATAFIADASAEGKSGFSNPQEFFIDFLERRGCFVANKTSMRQPSVEEDESRDDADDAAQSCSPTPLRRKLAQAGVNKMHDIRAPMLLSFRDYLKLHFSETSIRHMVENVSRFLHFVSPDKISLAFLTDQEKTKEFVRTHLQSNTTTRTIKNYLGNIQWFVRFVMSENVCEDTKKAAETFLEGLSKINEELNQKSSKRPKISHRKLTPKDCHKVLVTAKPHIADIILRSNCTVDDKEKTLVCYYLQALLILRHLRKTSVVQNLTVTDWLERQETNFCDGRTTSKVYIVQTQGTAIVLTHEEELLFSKYFRNIRPTQLKKDAKTVNQFFLSCKGKPVSNSSNDLRRLHEKLHLPAVTGKEVKEAFDQWADENLSREDQENVYNYIDLDISQPFSNNSVIKGMLILSTLRGTKEQSSGPPTKRRRIDEESEQERVTEMEEDGSGEEGLVYLKEQSFQKLLGVYPMGLHRTPPSLNICRTVSLPNARYCQDKWRRNQYKDRILKVLDHFRNLPSEKQVKVYMERQRWYMNVPRTCDVLQAWKS</sequence>
<dbReference type="PANTHER" id="PTHR47306:SF2">
    <property type="entry name" value="CORE-BINDING (CB) DOMAIN-CONTAINING PROTEIN"/>
    <property type="match status" value="1"/>
</dbReference>
<feature type="region of interest" description="Disordered" evidence="2">
    <location>
        <begin position="294"/>
        <end position="320"/>
    </location>
</feature>
<reference evidence="3" key="1">
    <citation type="thesis" date="2020" institute="ProQuest LLC" country="789 East Eisenhower Parkway, Ann Arbor, MI, USA">
        <title>Comparative Genomics and Chromosome Evolution.</title>
        <authorList>
            <person name="Mudd A.B."/>
        </authorList>
    </citation>
    <scope>NUCLEOTIDE SEQUENCE</scope>
    <source>
        <strain evidence="3">237g6f4</strain>
        <tissue evidence="3">Blood</tissue>
    </source>
</reference>